<dbReference type="Gene3D" id="3.30.2310.20">
    <property type="entry name" value="RelE-like"/>
    <property type="match status" value="1"/>
</dbReference>
<reference evidence="3 4" key="1">
    <citation type="submission" date="2017-07" db="EMBL/GenBank/DDBJ databases">
        <title>Genome Sequence of Arenibacter algicola Strain SMS7 Isolated from a culture of the Diatom Skeletonema marinoi.</title>
        <authorList>
            <person name="Topel M."/>
            <person name="Pinder M.I.M."/>
            <person name="Johansson O.N."/>
            <person name="Kourtchenko O."/>
            <person name="Godhe A."/>
            <person name="Clarke A.K."/>
        </authorList>
    </citation>
    <scope>NUCLEOTIDE SEQUENCE [LARGE SCALE GENOMIC DNA]</scope>
    <source>
        <strain evidence="3 4">SMS7</strain>
    </source>
</reference>
<dbReference type="InterPro" id="IPR007712">
    <property type="entry name" value="RelE/ParE_toxin"/>
</dbReference>
<dbReference type="InterPro" id="IPR035093">
    <property type="entry name" value="RelE/ParE_toxin_dom_sf"/>
</dbReference>
<evidence type="ECO:0000313" key="3">
    <source>
        <dbReference type="EMBL" id="ASO06049.1"/>
    </source>
</evidence>
<keyword evidence="1" id="KW-1277">Toxin-antitoxin system</keyword>
<gene>
    <name evidence="3" type="ORF">AREALGSMS7_02606</name>
</gene>
<evidence type="ECO:0000256" key="1">
    <source>
        <dbReference type="ARBA" id="ARBA00022649"/>
    </source>
</evidence>
<dbReference type="Proteomes" id="UP000204551">
    <property type="component" value="Chromosome"/>
</dbReference>
<dbReference type="PIRSF" id="PIRSF029218">
    <property type="entry name" value="ParE"/>
    <property type="match status" value="1"/>
</dbReference>
<dbReference type="EMBL" id="CP022515">
    <property type="protein sequence ID" value="ASO06049.1"/>
    <property type="molecule type" value="Genomic_DNA"/>
</dbReference>
<comment type="similarity">
    <text evidence="2">Belongs to the RelE toxin family.</text>
</comment>
<proteinExistence type="inferred from homology"/>
<organism evidence="3 4">
    <name type="scientific">Arenibacter algicola</name>
    <dbReference type="NCBI Taxonomy" id="616991"/>
    <lineage>
        <taxon>Bacteria</taxon>
        <taxon>Pseudomonadati</taxon>
        <taxon>Bacteroidota</taxon>
        <taxon>Flavobacteriia</taxon>
        <taxon>Flavobacteriales</taxon>
        <taxon>Flavobacteriaceae</taxon>
        <taxon>Arenibacter</taxon>
    </lineage>
</organism>
<accession>A0A221UXE0</accession>
<dbReference type="AlphaFoldDB" id="A0A221UXE0"/>
<evidence type="ECO:0000256" key="2">
    <source>
        <dbReference type="PIRNR" id="PIRNR029218"/>
    </source>
</evidence>
<sequence length="97" mass="11363">MGNYNLSSRAQYDLVGMYKYGIKFFGPDQATKYLLDLEGFLEELAERPELAKDASTIADCLKYYSYKAHVIFYQFDNANEIFIIRILGKRMNFIEHL</sequence>
<name>A0A221UXE0_9FLAO</name>
<dbReference type="RefSeq" id="WP_093978643.1">
    <property type="nucleotide sequence ID" value="NZ_CP022515.1"/>
</dbReference>
<dbReference type="KEGG" id="aalg:AREALGSMS7_02606"/>
<evidence type="ECO:0000313" key="4">
    <source>
        <dbReference type="Proteomes" id="UP000204551"/>
    </source>
</evidence>
<dbReference type="Pfam" id="PF05016">
    <property type="entry name" value="ParE_toxin"/>
    <property type="match status" value="1"/>
</dbReference>
<dbReference type="InterPro" id="IPR028344">
    <property type="entry name" value="ParE1/4"/>
</dbReference>
<protein>
    <recommendedName>
        <fullName evidence="2">Toxin</fullName>
    </recommendedName>
</protein>